<reference evidence="1" key="1">
    <citation type="submission" date="2022-07" db="EMBL/GenBank/DDBJ databases">
        <title>Taxonomy of Aspergillus series Nigri: significant species reduction supported by multi-species coalescent approaches.</title>
        <authorList>
            <person name="Bian C."/>
            <person name="Kusuya Y."/>
            <person name="Sklenar F."/>
            <person name="D'hooge E."/>
            <person name="Yaguchi T."/>
            <person name="Takahashi H."/>
            <person name="Hubka V."/>
        </authorList>
    </citation>
    <scope>NUCLEOTIDE SEQUENCE</scope>
    <source>
        <strain evidence="1">IFM 63604</strain>
    </source>
</reference>
<evidence type="ECO:0000313" key="2">
    <source>
        <dbReference type="Proteomes" id="UP001144191"/>
    </source>
</evidence>
<evidence type="ECO:0000313" key="1">
    <source>
        <dbReference type="EMBL" id="GLA54448.1"/>
    </source>
</evidence>
<dbReference type="AlphaFoldDB" id="A0A9W6A601"/>
<organism evidence="1 2">
    <name type="scientific">Aspergillus niger</name>
    <dbReference type="NCBI Taxonomy" id="5061"/>
    <lineage>
        <taxon>Eukaryota</taxon>
        <taxon>Fungi</taxon>
        <taxon>Dikarya</taxon>
        <taxon>Ascomycota</taxon>
        <taxon>Pezizomycotina</taxon>
        <taxon>Eurotiomycetes</taxon>
        <taxon>Eurotiomycetidae</taxon>
        <taxon>Eurotiales</taxon>
        <taxon>Aspergillaceae</taxon>
        <taxon>Aspergillus</taxon>
        <taxon>Aspergillus subgen. Circumdati</taxon>
    </lineage>
</organism>
<comment type="caution">
    <text evidence="1">The sequence shown here is derived from an EMBL/GenBank/DDBJ whole genome shotgun (WGS) entry which is preliminary data.</text>
</comment>
<accession>A0A9W6A601</accession>
<gene>
    <name evidence="1" type="ORF">AnigIFM63604_000590</name>
</gene>
<dbReference type="Proteomes" id="UP001144191">
    <property type="component" value="Unassembled WGS sequence"/>
</dbReference>
<dbReference type="EMBL" id="BRPB01000101">
    <property type="protein sequence ID" value="GLA54448.1"/>
    <property type="molecule type" value="Genomic_DNA"/>
</dbReference>
<sequence>MSLCLKDGVLAGMGYEDWQASIVQGPEQMDPARLRGNAGQTNYAAATKSLKDFHDIVASLVCLLQLWYLEPLSKLA</sequence>
<protein>
    <submittedName>
        <fullName evidence="1">Uncharacterized protein</fullName>
    </submittedName>
</protein>
<proteinExistence type="predicted"/>
<name>A0A9W6A601_ASPNG</name>